<dbReference type="VEuPathDB" id="FungiDB:AMAG_18623"/>
<evidence type="ECO:0000256" key="2">
    <source>
        <dbReference type="SAM" id="Phobius"/>
    </source>
</evidence>
<dbReference type="PROSITE" id="PS50132">
    <property type="entry name" value="RGS"/>
    <property type="match status" value="1"/>
</dbReference>
<dbReference type="Gene3D" id="1.10.167.10">
    <property type="entry name" value="Regulator of G-protein Signalling 4, domain 2"/>
    <property type="match status" value="1"/>
</dbReference>
<dbReference type="SUPFAM" id="SSF48097">
    <property type="entry name" value="Regulator of G-protein signaling, RGS"/>
    <property type="match status" value="1"/>
</dbReference>
<reference evidence="4 5" key="1">
    <citation type="submission" date="2009-11" db="EMBL/GenBank/DDBJ databases">
        <title>Annotation of Allomyces macrogynus ATCC 38327.</title>
        <authorList>
            <consortium name="The Broad Institute Genome Sequencing Platform"/>
            <person name="Russ C."/>
            <person name="Cuomo C."/>
            <person name="Burger G."/>
            <person name="Gray M.W."/>
            <person name="Holland P.W.H."/>
            <person name="King N."/>
            <person name="Lang F.B.F."/>
            <person name="Roger A.J."/>
            <person name="Ruiz-Trillo I."/>
            <person name="Young S.K."/>
            <person name="Zeng Q."/>
            <person name="Gargeya S."/>
            <person name="Fitzgerald M."/>
            <person name="Haas B."/>
            <person name="Abouelleil A."/>
            <person name="Alvarado L."/>
            <person name="Arachchi H.M."/>
            <person name="Berlin A."/>
            <person name="Chapman S.B."/>
            <person name="Gearin G."/>
            <person name="Goldberg J."/>
            <person name="Griggs A."/>
            <person name="Gujja S."/>
            <person name="Hansen M."/>
            <person name="Heiman D."/>
            <person name="Howarth C."/>
            <person name="Larimer J."/>
            <person name="Lui A."/>
            <person name="MacDonald P.J.P."/>
            <person name="McCowen C."/>
            <person name="Montmayeur A."/>
            <person name="Murphy C."/>
            <person name="Neiman D."/>
            <person name="Pearson M."/>
            <person name="Priest M."/>
            <person name="Roberts A."/>
            <person name="Saif S."/>
            <person name="Shea T."/>
            <person name="Sisk P."/>
            <person name="Stolte C."/>
            <person name="Sykes S."/>
            <person name="Wortman J."/>
            <person name="Nusbaum C."/>
            <person name="Birren B."/>
        </authorList>
    </citation>
    <scope>NUCLEOTIDE SEQUENCE [LARGE SCALE GENOMIC DNA]</scope>
    <source>
        <strain evidence="4 5">ATCC 38327</strain>
    </source>
</reference>
<evidence type="ECO:0000256" key="1">
    <source>
        <dbReference type="SAM" id="MobiDB-lite"/>
    </source>
</evidence>
<gene>
    <name evidence="4" type="ORF">AMAG_18623</name>
</gene>
<feature type="transmembrane region" description="Helical" evidence="2">
    <location>
        <begin position="60"/>
        <end position="79"/>
    </location>
</feature>
<feature type="domain" description="RGS" evidence="3">
    <location>
        <begin position="428"/>
        <end position="586"/>
    </location>
</feature>
<feature type="compositionally biased region" description="Pro residues" evidence="1">
    <location>
        <begin position="484"/>
        <end position="499"/>
    </location>
</feature>
<dbReference type="InterPro" id="IPR016137">
    <property type="entry name" value="RGS"/>
</dbReference>
<dbReference type="Proteomes" id="UP000054350">
    <property type="component" value="Unassembled WGS sequence"/>
</dbReference>
<dbReference type="InterPro" id="IPR036305">
    <property type="entry name" value="RGS_sf"/>
</dbReference>
<feature type="transmembrane region" description="Helical" evidence="2">
    <location>
        <begin position="306"/>
        <end position="326"/>
    </location>
</feature>
<accession>A0A0L0SFY8</accession>
<dbReference type="OrthoDB" id="196547at2759"/>
<feature type="region of interest" description="Disordered" evidence="1">
    <location>
        <begin position="1"/>
        <end position="39"/>
    </location>
</feature>
<feature type="transmembrane region" description="Helical" evidence="2">
    <location>
        <begin position="374"/>
        <end position="396"/>
    </location>
</feature>
<reference evidence="4 5" key="2">
    <citation type="submission" date="2009-11" db="EMBL/GenBank/DDBJ databases">
        <title>The Genome Sequence of Allomyces macrogynus strain ATCC 38327.</title>
        <authorList>
            <consortium name="The Broad Institute Genome Sequencing Platform"/>
            <person name="Russ C."/>
            <person name="Cuomo C."/>
            <person name="Shea T."/>
            <person name="Young S.K."/>
            <person name="Zeng Q."/>
            <person name="Koehrsen M."/>
            <person name="Haas B."/>
            <person name="Borodovsky M."/>
            <person name="Guigo R."/>
            <person name="Alvarado L."/>
            <person name="Berlin A."/>
            <person name="Borenstein D."/>
            <person name="Chen Z."/>
            <person name="Engels R."/>
            <person name="Freedman E."/>
            <person name="Gellesch M."/>
            <person name="Goldberg J."/>
            <person name="Griggs A."/>
            <person name="Gujja S."/>
            <person name="Heiman D."/>
            <person name="Hepburn T."/>
            <person name="Howarth C."/>
            <person name="Jen D."/>
            <person name="Larson L."/>
            <person name="Lewis B."/>
            <person name="Mehta T."/>
            <person name="Park D."/>
            <person name="Pearson M."/>
            <person name="Roberts A."/>
            <person name="Saif S."/>
            <person name="Shenoy N."/>
            <person name="Sisk P."/>
            <person name="Stolte C."/>
            <person name="Sykes S."/>
            <person name="Walk T."/>
            <person name="White J."/>
            <person name="Yandava C."/>
            <person name="Burger G."/>
            <person name="Gray M.W."/>
            <person name="Holland P.W.H."/>
            <person name="King N."/>
            <person name="Lang F.B.F."/>
            <person name="Roger A.J."/>
            <person name="Ruiz-Trillo I."/>
            <person name="Lander E."/>
            <person name="Nusbaum C."/>
        </authorList>
    </citation>
    <scope>NUCLEOTIDE SEQUENCE [LARGE SCALE GENOMIC DNA]</scope>
    <source>
        <strain evidence="4 5">ATCC 38327</strain>
    </source>
</reference>
<evidence type="ECO:0000313" key="4">
    <source>
        <dbReference type="EMBL" id="KNE61428.1"/>
    </source>
</evidence>
<evidence type="ECO:0000313" key="5">
    <source>
        <dbReference type="Proteomes" id="UP000054350"/>
    </source>
</evidence>
<keyword evidence="2" id="KW-0812">Transmembrane</keyword>
<organism evidence="4 5">
    <name type="scientific">Allomyces macrogynus (strain ATCC 38327)</name>
    <name type="common">Allomyces javanicus var. macrogynus</name>
    <dbReference type="NCBI Taxonomy" id="578462"/>
    <lineage>
        <taxon>Eukaryota</taxon>
        <taxon>Fungi</taxon>
        <taxon>Fungi incertae sedis</taxon>
        <taxon>Blastocladiomycota</taxon>
        <taxon>Blastocladiomycetes</taxon>
        <taxon>Blastocladiales</taxon>
        <taxon>Blastocladiaceae</taxon>
        <taxon>Allomyces</taxon>
    </lineage>
</organism>
<dbReference type="SMART" id="SM00315">
    <property type="entry name" value="RGS"/>
    <property type="match status" value="1"/>
</dbReference>
<dbReference type="Pfam" id="PF00615">
    <property type="entry name" value="RGS"/>
    <property type="match status" value="1"/>
</dbReference>
<protein>
    <recommendedName>
        <fullName evidence="3">RGS domain-containing protein</fullName>
    </recommendedName>
</protein>
<dbReference type="AlphaFoldDB" id="A0A0L0SFY8"/>
<feature type="region of interest" description="Disordered" evidence="1">
    <location>
        <begin position="482"/>
        <end position="517"/>
    </location>
</feature>
<dbReference type="PANTHER" id="PTHR10845:SF192">
    <property type="entry name" value="DOUBLE HIT, ISOFORM B"/>
    <property type="match status" value="1"/>
</dbReference>
<name>A0A0L0SFY8_ALLM3</name>
<evidence type="ECO:0000259" key="3">
    <source>
        <dbReference type="PROSITE" id="PS50132"/>
    </source>
</evidence>
<dbReference type="EMBL" id="GG745338">
    <property type="protein sequence ID" value="KNE61428.1"/>
    <property type="molecule type" value="Genomic_DNA"/>
</dbReference>
<dbReference type="InterPro" id="IPR044926">
    <property type="entry name" value="RGS_subdomain_2"/>
</dbReference>
<feature type="compositionally biased region" description="Pro residues" evidence="1">
    <location>
        <begin position="1"/>
        <end position="12"/>
    </location>
</feature>
<sequence>MAMILHPPPPAETPTGIRAEDRISLHDPGDPSRSTPTDAAQASLSARHLTLTYEQIVSTAIWNSLGLFFLAVFLYLAYVRQVEFIKRRYPLLVAVQTLTIGSWANALFQSPSAIKWLPQGPDGPLGGHVPRFFLATTACPLWFATCTMRALSVVADHFANVQMLHDTSRCCAVWTDHLTPAERRFLTALDWVFGTRPTAHAACTESTDPIWPVSAISATASPSTALLAGGGSAAPMRTPSASALAMRRIATRVQLKAVLGATAFGLGVLVPAGMAVAKCFADPATVPTAMPFPACLSSPVYMTTKYFPLVAMLLTFIAVLPLLFVLMRGIRDPHHLRLETLSQFVVLDVVLVGYLLVSTVFAKSAPPIIAESGLVLFALVESAIHSLVIPTVFYLWKAWSETWPRNGLKRLSVGKSTTTVHLEHTSESLKYILKDESLFAKFKESLSRSFCLENGLFWNDLARIEALAPSSRCASATTAVMLHAPPPGSSSPSPSPPGSPATTGASSKTTRVTPISPMEAATRRALYQLYATYVAADAPRELNLSSRARETVAADARAGTLRVASFAGVKDEVFQVMYTNSLPRFLAELERENGGRRRASVGVEAAGEGAGKRGWRWR</sequence>
<feature type="compositionally biased region" description="Basic and acidic residues" evidence="1">
    <location>
        <begin position="18"/>
        <end position="30"/>
    </location>
</feature>
<keyword evidence="2" id="KW-0472">Membrane</keyword>
<proteinExistence type="predicted"/>
<feature type="transmembrane region" description="Helical" evidence="2">
    <location>
        <begin position="338"/>
        <end position="362"/>
    </location>
</feature>
<keyword evidence="5" id="KW-1185">Reference proteome</keyword>
<feature type="transmembrane region" description="Helical" evidence="2">
    <location>
        <begin position="257"/>
        <end position="277"/>
    </location>
</feature>
<keyword evidence="2" id="KW-1133">Transmembrane helix</keyword>
<dbReference type="PANTHER" id="PTHR10845">
    <property type="entry name" value="REGULATOR OF G PROTEIN SIGNALING"/>
    <property type="match status" value="1"/>
</dbReference>